<feature type="transmembrane region" description="Helical" evidence="5">
    <location>
        <begin position="20"/>
        <end position="41"/>
    </location>
</feature>
<organism evidence="7 8">
    <name type="scientific">Pseudobutyrivibrio xylanivorans</name>
    <dbReference type="NCBI Taxonomy" id="185007"/>
    <lineage>
        <taxon>Bacteria</taxon>
        <taxon>Bacillati</taxon>
        <taxon>Bacillota</taxon>
        <taxon>Clostridia</taxon>
        <taxon>Lachnospirales</taxon>
        <taxon>Lachnospiraceae</taxon>
        <taxon>Pseudobutyrivibrio</taxon>
    </lineage>
</organism>
<dbReference type="SUPFAM" id="SSF58104">
    <property type="entry name" value="Methyl-accepting chemotaxis protein (MCP) signaling domain"/>
    <property type="match status" value="1"/>
</dbReference>
<protein>
    <recommendedName>
        <fullName evidence="6">Methyl-accepting transducer domain-containing protein</fullName>
    </recommendedName>
</protein>
<evidence type="ECO:0000256" key="1">
    <source>
        <dbReference type="ARBA" id="ARBA00023224"/>
    </source>
</evidence>
<keyword evidence="4" id="KW-0175">Coiled coil</keyword>
<feature type="transmembrane region" description="Helical" evidence="5">
    <location>
        <begin position="120"/>
        <end position="142"/>
    </location>
</feature>
<feature type="transmembrane region" description="Helical" evidence="5">
    <location>
        <begin position="47"/>
        <end position="67"/>
    </location>
</feature>
<evidence type="ECO:0000256" key="5">
    <source>
        <dbReference type="SAM" id="Phobius"/>
    </source>
</evidence>
<comment type="similarity">
    <text evidence="2">Belongs to the methyl-accepting chemotaxis (MCP) protein family.</text>
</comment>
<dbReference type="GO" id="GO:0006935">
    <property type="term" value="P:chemotaxis"/>
    <property type="evidence" value="ECO:0007669"/>
    <property type="project" value="InterPro"/>
</dbReference>
<dbReference type="SMART" id="SM00283">
    <property type="entry name" value="MA"/>
    <property type="match status" value="1"/>
</dbReference>
<keyword evidence="1 3" id="KW-0807">Transducer</keyword>
<evidence type="ECO:0000256" key="2">
    <source>
        <dbReference type="ARBA" id="ARBA00029447"/>
    </source>
</evidence>
<dbReference type="InterPro" id="IPR004090">
    <property type="entry name" value="Chemotax_Me-accpt_rcpt"/>
</dbReference>
<dbReference type="InterPro" id="IPR004089">
    <property type="entry name" value="MCPsignal_dom"/>
</dbReference>
<evidence type="ECO:0000313" key="7">
    <source>
        <dbReference type="EMBL" id="QFJ54857.1"/>
    </source>
</evidence>
<keyword evidence="5" id="KW-1133">Transmembrane helix</keyword>
<dbReference type="PANTHER" id="PTHR32089">
    <property type="entry name" value="METHYL-ACCEPTING CHEMOTAXIS PROTEIN MCPB"/>
    <property type="match status" value="1"/>
</dbReference>
<evidence type="ECO:0000259" key="6">
    <source>
        <dbReference type="PROSITE" id="PS50111"/>
    </source>
</evidence>
<name>A0A5P6VQI7_PSEXY</name>
<dbReference type="OrthoDB" id="9807021at2"/>
<dbReference type="GO" id="GO:0007165">
    <property type="term" value="P:signal transduction"/>
    <property type="evidence" value="ECO:0007669"/>
    <property type="project" value="UniProtKB-KW"/>
</dbReference>
<feature type="coiled-coil region" evidence="4">
    <location>
        <begin position="407"/>
        <end position="441"/>
    </location>
</feature>
<dbReference type="KEGG" id="pxv:FXF36_08315"/>
<sequence>MEEKFLYSDRNEQVKRINRVLIFTYGIYFTLLTTVVVIAYLRGFRTLGYLLMTLGLEIGSLVGLSTIYAKKPNSEKLRWIALVVLTLVGISGCYAFTSYYLRFAMVGPLVPFVLYYDKKFSRISGLTVGIIQIGTFIARCYGPSAYTTEEAIDCAAGIGCVFAVVALCVYLESILERFQGDTIGLIQYRADMQAEMLEEVMNVAEEVRFGVGRAMDNMNVLDETTTTMSNAMDDISSSTLSNAENIQEQTVMTQNIQDLIEETVARAEEMVAIASEATDINKDNYDMMIELKAKAEDITTINNQVGIAMQNLVAKGEEMKQITDVILAISTQTNLLALNASIEAARAGEYGKGFSVVANEIRDLAEKTKVATEDITKMIVELGNNAQDAETAVTSACVASTAQGELIEQAAASFVKMNENVENLTANISGVEEMVENLATSNNKIVDNISHLSATTEEVTAAAAQAAEISCNNKNLSNNTRELLEKVQNTAAALDKYNSGITAEPEHVHSDNIIKFA</sequence>
<evidence type="ECO:0000313" key="8">
    <source>
        <dbReference type="Proteomes" id="UP000327030"/>
    </source>
</evidence>
<dbReference type="PROSITE" id="PS50111">
    <property type="entry name" value="CHEMOTAXIS_TRANSDUC_2"/>
    <property type="match status" value="1"/>
</dbReference>
<dbReference type="RefSeq" id="WP_151623316.1">
    <property type="nucleotide sequence ID" value="NZ_CP043028.1"/>
</dbReference>
<feature type="transmembrane region" description="Helical" evidence="5">
    <location>
        <begin position="79"/>
        <end position="100"/>
    </location>
</feature>
<feature type="transmembrane region" description="Helical" evidence="5">
    <location>
        <begin position="154"/>
        <end position="175"/>
    </location>
</feature>
<dbReference type="AlphaFoldDB" id="A0A5P6VQI7"/>
<evidence type="ECO:0000256" key="4">
    <source>
        <dbReference type="SAM" id="Coils"/>
    </source>
</evidence>
<dbReference type="PRINTS" id="PR00260">
    <property type="entry name" value="CHEMTRNSDUCR"/>
</dbReference>
<dbReference type="GO" id="GO:0004888">
    <property type="term" value="F:transmembrane signaling receptor activity"/>
    <property type="evidence" value="ECO:0007669"/>
    <property type="project" value="InterPro"/>
</dbReference>
<accession>A0A5P6VQI7</accession>
<dbReference type="Gene3D" id="1.10.287.950">
    <property type="entry name" value="Methyl-accepting chemotaxis protein"/>
    <property type="match status" value="1"/>
</dbReference>
<keyword evidence="5" id="KW-0472">Membrane</keyword>
<dbReference type="EMBL" id="CP043028">
    <property type="protein sequence ID" value="QFJ54857.1"/>
    <property type="molecule type" value="Genomic_DNA"/>
</dbReference>
<dbReference type="Proteomes" id="UP000327030">
    <property type="component" value="Chromosome 1"/>
</dbReference>
<keyword evidence="5" id="KW-0812">Transmembrane</keyword>
<evidence type="ECO:0000256" key="3">
    <source>
        <dbReference type="PROSITE-ProRule" id="PRU00284"/>
    </source>
</evidence>
<proteinExistence type="inferred from homology"/>
<dbReference type="GO" id="GO:0016020">
    <property type="term" value="C:membrane"/>
    <property type="evidence" value="ECO:0007669"/>
    <property type="project" value="InterPro"/>
</dbReference>
<dbReference type="PANTHER" id="PTHR32089:SF112">
    <property type="entry name" value="LYSOZYME-LIKE PROTEIN-RELATED"/>
    <property type="match status" value="1"/>
</dbReference>
<reference evidence="8" key="1">
    <citation type="submission" date="2019-08" db="EMBL/GenBank/DDBJ databases">
        <title>Complete Genome Sequence of the Polysaccharide-Degrading Rumen Bacterium Pseudobutyrivibrio xylanivorans MA3014.</title>
        <authorList>
            <person name="Palevich N."/>
            <person name="Maclean P.H."/>
            <person name="Kelly W.J."/>
            <person name="Leahy S.C."/>
            <person name="Rakonjac J."/>
            <person name="Attwood G.T."/>
        </authorList>
    </citation>
    <scope>NUCLEOTIDE SEQUENCE [LARGE SCALE GENOMIC DNA]</scope>
    <source>
        <strain evidence="8">MA3014</strain>
    </source>
</reference>
<feature type="domain" description="Methyl-accepting transducer" evidence="6">
    <location>
        <begin position="217"/>
        <end position="467"/>
    </location>
</feature>
<gene>
    <name evidence="7" type="ORF">FXF36_08315</name>
</gene>
<dbReference type="Pfam" id="PF00015">
    <property type="entry name" value="MCPsignal"/>
    <property type="match status" value="1"/>
</dbReference>